<feature type="region of interest" description="Disordered" evidence="1">
    <location>
        <begin position="65"/>
        <end position="88"/>
    </location>
</feature>
<evidence type="ECO:0000313" key="3">
    <source>
        <dbReference type="Proteomes" id="UP001177140"/>
    </source>
</evidence>
<protein>
    <submittedName>
        <fullName evidence="2">Uncharacterized protein</fullName>
    </submittedName>
</protein>
<feature type="region of interest" description="Disordered" evidence="1">
    <location>
        <begin position="36"/>
        <end position="55"/>
    </location>
</feature>
<comment type="caution">
    <text evidence="2">The sequence shown here is derived from an EMBL/GenBank/DDBJ whole genome shotgun (WGS) entry which is preliminary data.</text>
</comment>
<evidence type="ECO:0000256" key="1">
    <source>
        <dbReference type="SAM" id="MobiDB-lite"/>
    </source>
</evidence>
<proteinExistence type="predicted"/>
<feature type="compositionally biased region" description="Low complexity" evidence="1">
    <location>
        <begin position="77"/>
        <end position="86"/>
    </location>
</feature>
<name>A0AA41SN18_PAPNU</name>
<dbReference type="PANTHER" id="PTHR34665">
    <property type="entry name" value="DUF3741 DOMAIN-CONTAINING PROTEIN"/>
    <property type="match status" value="1"/>
</dbReference>
<reference evidence="2" key="1">
    <citation type="submission" date="2022-03" db="EMBL/GenBank/DDBJ databases">
        <title>A functionally conserved STORR gene fusion in Papaver species that diverged 16.8 million years ago.</title>
        <authorList>
            <person name="Catania T."/>
        </authorList>
    </citation>
    <scope>NUCLEOTIDE SEQUENCE</scope>
    <source>
        <strain evidence="2">S-191538</strain>
    </source>
</reference>
<dbReference type="PANTHER" id="PTHR34665:SF4">
    <property type="entry name" value="DUF3741 DOMAIN-CONTAINING PROTEIN"/>
    <property type="match status" value="1"/>
</dbReference>
<accession>A0AA41SN18</accession>
<dbReference type="Proteomes" id="UP001177140">
    <property type="component" value="Unassembled WGS sequence"/>
</dbReference>
<dbReference type="EMBL" id="JAJJMA010189027">
    <property type="protein sequence ID" value="MCL7038291.1"/>
    <property type="molecule type" value="Genomic_DNA"/>
</dbReference>
<organism evidence="2 3">
    <name type="scientific">Papaver nudicaule</name>
    <name type="common">Iceland poppy</name>
    <dbReference type="NCBI Taxonomy" id="74823"/>
    <lineage>
        <taxon>Eukaryota</taxon>
        <taxon>Viridiplantae</taxon>
        <taxon>Streptophyta</taxon>
        <taxon>Embryophyta</taxon>
        <taxon>Tracheophyta</taxon>
        <taxon>Spermatophyta</taxon>
        <taxon>Magnoliopsida</taxon>
        <taxon>Ranunculales</taxon>
        <taxon>Papaveraceae</taxon>
        <taxon>Papaveroideae</taxon>
        <taxon>Papaver</taxon>
    </lineage>
</organism>
<keyword evidence="3" id="KW-1185">Reference proteome</keyword>
<evidence type="ECO:0000313" key="2">
    <source>
        <dbReference type="EMBL" id="MCL7038291.1"/>
    </source>
</evidence>
<dbReference type="AlphaFoldDB" id="A0AA41SN18"/>
<sequence length="209" mass="23663">MEVSSKDPVTDDDEFATVKAAAWAWLQRRSGFEGNGKSIQEFDHTHTTQRPSRHSRFKLEAMRYANENSSDGDESETSSSSSLVSSPARTDTTSLFDAYEIARISQQLDCLVIETKIHHELSRQRRVGNSWMHGGGSDTLVDMNNQKKLRKKLNPLSWLTYRSSWLSYGGICRSTEDVVEPRSFVRSKPLTNVSNGINHGKYTKPHLHC</sequence>
<gene>
    <name evidence="2" type="ORF">MKW94_000465</name>
</gene>